<feature type="transmembrane region" description="Helical" evidence="13">
    <location>
        <begin position="33"/>
        <end position="54"/>
    </location>
</feature>
<evidence type="ECO:0000256" key="2">
    <source>
        <dbReference type="ARBA" id="ARBA00004141"/>
    </source>
</evidence>
<evidence type="ECO:0000256" key="11">
    <source>
        <dbReference type="ARBA" id="ARBA00048044"/>
    </source>
</evidence>
<dbReference type="GO" id="GO:0016653">
    <property type="term" value="F:oxidoreductase activity, acting on NAD(P)H, heme protein as acceptor"/>
    <property type="evidence" value="ECO:0007669"/>
    <property type="project" value="TreeGrafter"/>
</dbReference>
<protein>
    <submittedName>
        <fullName evidence="14">Cytochrome oxidase assembly</fullName>
    </submittedName>
</protein>
<dbReference type="GO" id="GO:0005743">
    <property type="term" value="C:mitochondrial inner membrane"/>
    <property type="evidence" value="ECO:0007669"/>
    <property type="project" value="TreeGrafter"/>
</dbReference>
<dbReference type="Proteomes" id="UP000245884">
    <property type="component" value="Unassembled WGS sequence"/>
</dbReference>
<dbReference type="PANTHER" id="PTHR23289:SF2">
    <property type="entry name" value="CYTOCHROME C OXIDASE ASSEMBLY PROTEIN COX15 HOMOLOG"/>
    <property type="match status" value="1"/>
</dbReference>
<feature type="transmembrane region" description="Helical" evidence="13">
    <location>
        <begin position="393"/>
        <end position="416"/>
    </location>
</feature>
<reference evidence="14 15" key="1">
    <citation type="journal article" date="2018" name="Mol. Biol. Evol.">
        <title>Broad Genomic Sampling Reveals a Smut Pathogenic Ancestry of the Fungal Clade Ustilaginomycotina.</title>
        <authorList>
            <person name="Kijpornyongpan T."/>
            <person name="Mondo S.J."/>
            <person name="Barry K."/>
            <person name="Sandor L."/>
            <person name="Lee J."/>
            <person name="Lipzen A."/>
            <person name="Pangilinan J."/>
            <person name="LaButti K."/>
            <person name="Hainaut M."/>
            <person name="Henrissat B."/>
            <person name="Grigoriev I.V."/>
            <person name="Spatafora J.W."/>
            <person name="Aime M.C."/>
        </authorList>
    </citation>
    <scope>NUCLEOTIDE SEQUENCE [LARGE SCALE GENOMIC DNA]</scope>
    <source>
        <strain evidence="14 15">MCA 5214</strain>
    </source>
</reference>
<keyword evidence="4" id="KW-0479">Metal-binding</keyword>
<keyword evidence="9 13" id="KW-0472">Membrane</keyword>
<evidence type="ECO:0000256" key="8">
    <source>
        <dbReference type="ARBA" id="ARBA00023133"/>
    </source>
</evidence>
<feature type="transmembrane region" description="Helical" evidence="13">
    <location>
        <begin position="270"/>
        <end position="291"/>
    </location>
</feature>
<proteinExistence type="predicted"/>
<feature type="transmembrane region" description="Helical" evidence="13">
    <location>
        <begin position="352"/>
        <end position="372"/>
    </location>
</feature>
<dbReference type="InterPro" id="IPR023754">
    <property type="entry name" value="HemeA_Synthase_type2"/>
</dbReference>
<keyword evidence="7" id="KW-0408">Iron</keyword>
<comment type="catalytic activity">
    <reaction evidence="11">
        <text>Fe(II)-heme o + 2 A + H2O = Fe(II)-heme a + 2 AH2</text>
        <dbReference type="Rhea" id="RHEA:63388"/>
        <dbReference type="ChEBI" id="CHEBI:13193"/>
        <dbReference type="ChEBI" id="CHEBI:15377"/>
        <dbReference type="ChEBI" id="CHEBI:17499"/>
        <dbReference type="ChEBI" id="CHEBI:60530"/>
        <dbReference type="ChEBI" id="CHEBI:61715"/>
        <dbReference type="EC" id="1.17.99.9"/>
    </reaction>
    <physiologicalReaction direction="left-to-right" evidence="11">
        <dbReference type="Rhea" id="RHEA:63389"/>
    </physiologicalReaction>
</comment>
<feature type="transmembrane region" description="Helical" evidence="13">
    <location>
        <begin position="208"/>
        <end position="227"/>
    </location>
</feature>
<organism evidence="14 15">
    <name type="scientific">Jaminaea rosea</name>
    <dbReference type="NCBI Taxonomy" id="1569628"/>
    <lineage>
        <taxon>Eukaryota</taxon>
        <taxon>Fungi</taxon>
        <taxon>Dikarya</taxon>
        <taxon>Basidiomycota</taxon>
        <taxon>Ustilaginomycotina</taxon>
        <taxon>Exobasidiomycetes</taxon>
        <taxon>Microstromatales</taxon>
        <taxon>Microstromatales incertae sedis</taxon>
        <taxon>Jaminaea</taxon>
    </lineage>
</organism>
<sequence>IRSTAPADPATTTPPSPSASPQPDTSAKPTSKWVGYHSLFLAFLVYAIVVVGGLTRLTESGLSITEWNPGFKGMWLPTTTDEWEGEWAKYRQTPEFVLLNSKMSLEDFKTIYMWEWSHRILGRVIGLAYVLPAAFFVARGMVKSPFRSKLLLIGLGIGAQGAMGWYMVKSGLAAPQGTLHQPHSDALAPPKTSSTPAAWTPRVSHFRLAAHLGLAFLVYAGMLRTGLSVLRQYNLAMNVGKASGLKAAPGVRDKLVAVLSKPQVLRYRRFVGAVTGLVFATAMSGALVAGLDAGLVYNEFPTMGDGRIAPPLDEMFDERYTRSSGASSRDDEASSSSLVLHNLTQNPVTVQFVHRCLAITTFAHVAALAWKTRNLSATMRLAGTALPPAVPRLAYLALGAATAQATLGITTLIYMVPIELASAHQAGSVALLSVMLALWGTLR</sequence>
<dbReference type="GO" id="GO:0006784">
    <property type="term" value="P:heme A biosynthetic process"/>
    <property type="evidence" value="ECO:0007669"/>
    <property type="project" value="InterPro"/>
</dbReference>
<evidence type="ECO:0000313" key="15">
    <source>
        <dbReference type="Proteomes" id="UP000245884"/>
    </source>
</evidence>
<dbReference type="EMBL" id="KZ819667">
    <property type="protein sequence ID" value="PWN27724.1"/>
    <property type="molecule type" value="Genomic_DNA"/>
</dbReference>
<comment type="cofactor">
    <cofactor evidence="1">
        <name>heme b</name>
        <dbReference type="ChEBI" id="CHEBI:60344"/>
    </cofactor>
</comment>
<dbReference type="GO" id="GO:0046872">
    <property type="term" value="F:metal ion binding"/>
    <property type="evidence" value="ECO:0007669"/>
    <property type="project" value="UniProtKB-KW"/>
</dbReference>
<dbReference type="PANTHER" id="PTHR23289">
    <property type="entry name" value="CYTOCHROME C OXIDASE ASSEMBLY PROTEIN COX15"/>
    <property type="match status" value="1"/>
</dbReference>
<keyword evidence="3 13" id="KW-0812">Transmembrane</keyword>
<evidence type="ECO:0000256" key="6">
    <source>
        <dbReference type="ARBA" id="ARBA00023002"/>
    </source>
</evidence>
<gene>
    <name evidence="14" type="ORF">BDZ90DRAFT_209889</name>
</gene>
<feature type="transmembrane region" description="Helical" evidence="13">
    <location>
        <begin position="150"/>
        <end position="168"/>
    </location>
</feature>
<dbReference type="Pfam" id="PF02628">
    <property type="entry name" value="COX15-CtaA"/>
    <property type="match status" value="1"/>
</dbReference>
<keyword evidence="6" id="KW-0560">Oxidoreductase</keyword>
<keyword evidence="5 13" id="KW-1133">Transmembrane helix</keyword>
<dbReference type="AlphaFoldDB" id="A0A316URW5"/>
<evidence type="ECO:0000256" key="7">
    <source>
        <dbReference type="ARBA" id="ARBA00023004"/>
    </source>
</evidence>
<feature type="region of interest" description="Disordered" evidence="12">
    <location>
        <begin position="1"/>
        <end position="27"/>
    </location>
</feature>
<evidence type="ECO:0000256" key="12">
    <source>
        <dbReference type="SAM" id="MobiDB-lite"/>
    </source>
</evidence>
<dbReference type="OrthoDB" id="1726137at2759"/>
<feature type="non-terminal residue" evidence="14">
    <location>
        <position position="1"/>
    </location>
</feature>
<evidence type="ECO:0000256" key="5">
    <source>
        <dbReference type="ARBA" id="ARBA00022989"/>
    </source>
</evidence>
<evidence type="ECO:0000256" key="4">
    <source>
        <dbReference type="ARBA" id="ARBA00022723"/>
    </source>
</evidence>
<feature type="non-terminal residue" evidence="14">
    <location>
        <position position="443"/>
    </location>
</feature>
<comment type="pathway">
    <text evidence="10">Porphyrin-containing compound metabolism; heme A biosynthesis; heme A from heme O: step 1/1.</text>
</comment>
<feature type="transmembrane region" description="Helical" evidence="13">
    <location>
        <begin position="422"/>
        <end position="442"/>
    </location>
</feature>
<evidence type="ECO:0000256" key="3">
    <source>
        <dbReference type="ARBA" id="ARBA00022692"/>
    </source>
</evidence>
<dbReference type="STRING" id="1569628.A0A316URW5"/>
<dbReference type="GO" id="GO:0120547">
    <property type="term" value="F:heme A synthase activity"/>
    <property type="evidence" value="ECO:0007669"/>
    <property type="project" value="UniProtKB-EC"/>
</dbReference>
<feature type="compositionally biased region" description="Low complexity" evidence="12">
    <location>
        <begin position="1"/>
        <end position="11"/>
    </location>
</feature>
<feature type="transmembrane region" description="Helical" evidence="13">
    <location>
        <begin position="120"/>
        <end position="138"/>
    </location>
</feature>
<accession>A0A316URW5</accession>
<evidence type="ECO:0000256" key="13">
    <source>
        <dbReference type="SAM" id="Phobius"/>
    </source>
</evidence>
<dbReference type="GeneID" id="37025882"/>
<keyword evidence="8" id="KW-0350">Heme biosynthesis</keyword>
<dbReference type="RefSeq" id="XP_025362336.1">
    <property type="nucleotide sequence ID" value="XM_025504059.1"/>
</dbReference>
<evidence type="ECO:0000256" key="1">
    <source>
        <dbReference type="ARBA" id="ARBA00001970"/>
    </source>
</evidence>
<evidence type="ECO:0000256" key="10">
    <source>
        <dbReference type="ARBA" id="ARBA00044501"/>
    </source>
</evidence>
<keyword evidence="15" id="KW-1185">Reference proteome</keyword>
<name>A0A316URW5_9BASI</name>
<dbReference type="InterPro" id="IPR003780">
    <property type="entry name" value="COX15/CtaA_fam"/>
</dbReference>
<evidence type="ECO:0000313" key="14">
    <source>
        <dbReference type="EMBL" id="PWN27724.1"/>
    </source>
</evidence>
<evidence type="ECO:0000256" key="9">
    <source>
        <dbReference type="ARBA" id="ARBA00023136"/>
    </source>
</evidence>
<comment type="subcellular location">
    <subcellularLocation>
        <location evidence="2">Membrane</location>
        <topology evidence="2">Multi-pass membrane protein</topology>
    </subcellularLocation>
</comment>